<comment type="catalytic activity">
    <reaction evidence="1 10">
        <text>ATP-independent breakage of single-stranded DNA, followed by passage and rejoining.</text>
        <dbReference type="EC" id="5.6.2.1"/>
    </reaction>
</comment>
<dbReference type="Gene3D" id="3.30.65.10">
    <property type="entry name" value="Bacterial Topoisomerase I, domain 1"/>
    <property type="match status" value="3"/>
</dbReference>
<evidence type="ECO:0000259" key="12">
    <source>
        <dbReference type="PROSITE" id="PS52039"/>
    </source>
</evidence>
<dbReference type="InterPro" id="IPR000380">
    <property type="entry name" value="Topo_IA"/>
</dbReference>
<dbReference type="SMART" id="SM00436">
    <property type="entry name" value="TOP1Bc"/>
    <property type="match status" value="1"/>
</dbReference>
<dbReference type="PROSITE" id="PS00396">
    <property type="entry name" value="TOPO_IA_1"/>
    <property type="match status" value="1"/>
</dbReference>
<dbReference type="GO" id="GO:0005694">
    <property type="term" value="C:chromosome"/>
    <property type="evidence" value="ECO:0007669"/>
    <property type="project" value="InterPro"/>
</dbReference>
<dbReference type="HAMAP" id="MF_00952">
    <property type="entry name" value="Topoisom_1_prok"/>
    <property type="match status" value="1"/>
</dbReference>
<dbReference type="InterPro" id="IPR023406">
    <property type="entry name" value="Topo_IA_AS"/>
</dbReference>
<dbReference type="SUPFAM" id="SSF56712">
    <property type="entry name" value="Prokaryotic type I DNA topoisomerase"/>
    <property type="match status" value="1"/>
</dbReference>
<dbReference type="InterPro" id="IPR003602">
    <property type="entry name" value="Topo_IA_DNA-bd_dom"/>
</dbReference>
<comment type="caution">
    <text evidence="13">The sequence shown here is derived from an EMBL/GenBank/DDBJ whole genome shotgun (WGS) entry which is preliminary data.</text>
</comment>
<comment type="subunit">
    <text evidence="10">Monomer.</text>
</comment>
<dbReference type="PANTHER" id="PTHR42785">
    <property type="entry name" value="DNA TOPOISOMERASE, TYPE IA, CORE"/>
    <property type="match status" value="1"/>
</dbReference>
<keyword evidence="7 10" id="KW-0799">Topoisomerase</keyword>
<feature type="domain" description="Toprim" evidence="11">
    <location>
        <begin position="1"/>
        <end position="114"/>
    </location>
</feature>
<reference evidence="13 14" key="1">
    <citation type="journal article" date="2015" name="Nature">
        <title>rRNA introns, odd ribosomes, and small enigmatic genomes across a large radiation of phyla.</title>
        <authorList>
            <person name="Brown C.T."/>
            <person name="Hug L.A."/>
            <person name="Thomas B.C."/>
            <person name="Sharon I."/>
            <person name="Castelle C.J."/>
            <person name="Singh A."/>
            <person name="Wilkins M.J."/>
            <person name="Williams K.H."/>
            <person name="Banfield J.F."/>
        </authorList>
    </citation>
    <scope>NUCLEOTIDE SEQUENCE [LARGE SCALE GENOMIC DNA]</scope>
</reference>
<evidence type="ECO:0000259" key="11">
    <source>
        <dbReference type="PROSITE" id="PS50880"/>
    </source>
</evidence>
<accession>A0A0G1KUB6</accession>
<dbReference type="CDD" id="cd00186">
    <property type="entry name" value="TOP1Ac"/>
    <property type="match status" value="1"/>
</dbReference>
<feature type="site" description="Interaction with DNA" evidence="10">
    <location>
        <position position="144"/>
    </location>
</feature>
<feature type="active site" description="O-(5'-phospho-DNA)-tyrosine intermediate" evidence="10">
    <location>
        <position position="295"/>
    </location>
</feature>
<dbReference type="GO" id="GO:0003917">
    <property type="term" value="F:DNA topoisomerase type I (single strand cut, ATP-independent) activity"/>
    <property type="evidence" value="ECO:0007669"/>
    <property type="project" value="UniProtKB-UniRule"/>
</dbReference>
<feature type="site" description="Interaction with DNA" evidence="10">
    <location>
        <position position="297"/>
    </location>
</feature>
<evidence type="ECO:0000256" key="2">
    <source>
        <dbReference type="ARBA" id="ARBA00009446"/>
    </source>
</evidence>
<dbReference type="CDD" id="cd03363">
    <property type="entry name" value="TOPRIM_TopoIA_TopoI"/>
    <property type="match status" value="1"/>
</dbReference>
<dbReference type="NCBIfam" id="TIGR01051">
    <property type="entry name" value="topA_bact"/>
    <property type="match status" value="1"/>
</dbReference>
<dbReference type="PROSITE" id="PS52039">
    <property type="entry name" value="TOPO_IA_2"/>
    <property type="match status" value="1"/>
</dbReference>
<comment type="function">
    <text evidence="10">Releases the supercoiling and torsional tension of DNA, which is introduced during the DNA replication and transcription, by transiently cleaving and rejoining one strand of the DNA duplex. Introduces a single-strand break via transesterification at a target site in duplex DNA. The scissile phosphodiester is attacked by the catalytic tyrosine of the enzyme, resulting in the formation of a DNA-(5'-phosphotyrosyl)-enzyme intermediate and the expulsion of a 3'-OH DNA strand. The free DNA strand then undergoes passage around the unbroken strand, thus removing DNA supercoils. Finally, in the religation step, the DNA 3'-OH attacks the covalent intermediate to expel the active-site tyrosine and restore the DNA phosphodiester backbone.</text>
</comment>
<dbReference type="Gene3D" id="1.10.290.10">
    <property type="entry name" value="Topoisomerase I, domain 4"/>
    <property type="match status" value="1"/>
</dbReference>
<dbReference type="Gene3D" id="2.70.20.10">
    <property type="entry name" value="Topoisomerase I, domain 3"/>
    <property type="match status" value="1"/>
</dbReference>
<dbReference type="InterPro" id="IPR013825">
    <property type="entry name" value="Topo_IA_cen_sub2"/>
</dbReference>
<dbReference type="Gene3D" id="1.10.460.10">
    <property type="entry name" value="Topoisomerase I, domain 2"/>
    <property type="match status" value="1"/>
</dbReference>
<feature type="site" description="Interaction with DNA" evidence="10">
    <location>
        <position position="141"/>
    </location>
</feature>
<evidence type="ECO:0000256" key="5">
    <source>
        <dbReference type="ARBA" id="ARBA00022833"/>
    </source>
</evidence>
<feature type="region of interest" description="Interaction with DNA" evidence="10">
    <location>
        <begin position="164"/>
        <end position="169"/>
    </location>
</feature>
<evidence type="ECO:0000256" key="6">
    <source>
        <dbReference type="ARBA" id="ARBA00022842"/>
    </source>
</evidence>
<dbReference type="InterPro" id="IPR034149">
    <property type="entry name" value="TOPRIM_TopoI"/>
</dbReference>
<dbReference type="GO" id="GO:0006265">
    <property type="term" value="P:DNA topological change"/>
    <property type="evidence" value="ECO:0007669"/>
    <property type="project" value="UniProtKB-UniRule"/>
</dbReference>
<dbReference type="InterPro" id="IPR013497">
    <property type="entry name" value="Topo_IA_cen"/>
</dbReference>
<evidence type="ECO:0000256" key="3">
    <source>
        <dbReference type="ARBA" id="ARBA00022723"/>
    </source>
</evidence>
<dbReference type="InterPro" id="IPR005733">
    <property type="entry name" value="TopoI_bac-type"/>
</dbReference>
<dbReference type="GO" id="GO:0008270">
    <property type="term" value="F:zinc ion binding"/>
    <property type="evidence" value="ECO:0007669"/>
    <property type="project" value="UniProtKB-KW"/>
</dbReference>
<dbReference type="GO" id="GO:0003677">
    <property type="term" value="F:DNA binding"/>
    <property type="evidence" value="ECO:0007669"/>
    <property type="project" value="UniProtKB-KW"/>
</dbReference>
<dbReference type="InterPro" id="IPR013826">
    <property type="entry name" value="Topo_IA_cen_sub3"/>
</dbReference>
<name>A0A0G1KUB6_9BACT</name>
<dbReference type="Pfam" id="PF01131">
    <property type="entry name" value="Topoisom_bac"/>
    <property type="match status" value="1"/>
</dbReference>
<dbReference type="EMBL" id="LCIR01000005">
    <property type="protein sequence ID" value="KKT59942.1"/>
    <property type="molecule type" value="Genomic_DNA"/>
</dbReference>
<evidence type="ECO:0000256" key="8">
    <source>
        <dbReference type="ARBA" id="ARBA00023125"/>
    </source>
</evidence>
<evidence type="ECO:0000256" key="7">
    <source>
        <dbReference type="ARBA" id="ARBA00023029"/>
    </source>
</evidence>
<gene>
    <name evidence="10" type="primary">topA</name>
    <name evidence="13" type="ORF">UW53_C0005G0025</name>
</gene>
<comment type="similarity">
    <text evidence="2 10">Belongs to the type IA topoisomerase family.</text>
</comment>
<sequence length="739" mass="83188">MKLVIVESPTKAKTISRFLGKDFVIESSFGHVRDLPKSQLGVDVENNFTPKYIIPLKARKNVSALKRKAAEAEKIILATDEDREGEAIAWHLLSALGLEDRPEDNIERIVFHEITERAIKEALKNPRDLDMHLVDAQQARRILDRLVGYKLSPFLWKKIRSGLSAGRVQSVAVRLVVEREREIQKFVAQEYWSVEAELAKKSEDKKFKARLVKIGGEAIDRLAIKNAEEAKQITDGLAGAEYKVVEVSKKEVRRAPAPPFTTSTLQQESAKKLGFSAKQTMILAQRLYETGIITYMRTDSLNIAQVALAQAQEVIKNNFGKEYCLDQPRFYQNKSKGAQEAHEAVRPTDLSRLPESLGALDAGQLKLYDLIWKRTLACQMQAAILDQTAIEISAGNKYAFRANGQVIKFDGFIKVYTETKEEGEKDDDSDYEEGRLPELSAEEALDFVNLIKGQHFTEPPPRYTDASLIKTLESYGIGRPSTYAPTLATIQDRGYVEKENKKYKPTEIGFSVNDMLVENFPEVIDINFTSHIEEEFDQIAEGKIGWVPVIQEFYAPFSKNLKEKMASVEQLTETSDTPCPHCGKMMLIKFGRLGKFLACPDPESKVTLPLPEEAAKIKQLQEKTAGELCPICGKPLEVKRGRFGYFLGCVDYPKCKGVMKIHNKTGFKCPNCGTGDVVEKKSRGRGKVFYACSRFPDCTFLMGKKPESQAELDEALAQWKLKPPKNKRVVAKEKTPKEV</sequence>
<dbReference type="InterPro" id="IPR028612">
    <property type="entry name" value="Topoisom_1_IA"/>
</dbReference>
<protein>
    <recommendedName>
        <fullName evidence="10">DNA topoisomerase 1</fullName>
        <ecNumber evidence="10">5.6.2.1</ecNumber>
    </recommendedName>
    <alternativeName>
        <fullName evidence="10">DNA topoisomerase I</fullName>
    </alternativeName>
</protein>
<feature type="domain" description="Topo IA-type catalytic" evidence="12">
    <location>
        <begin position="130"/>
        <end position="561"/>
    </location>
</feature>
<dbReference type="Proteomes" id="UP000034087">
    <property type="component" value="Unassembled WGS sequence"/>
</dbReference>
<dbReference type="PRINTS" id="PR00417">
    <property type="entry name" value="PRTPISMRASEI"/>
</dbReference>
<dbReference type="InterPro" id="IPR006171">
    <property type="entry name" value="TOPRIM_dom"/>
</dbReference>
<keyword evidence="6" id="KW-0460">Magnesium</keyword>
<dbReference type="Pfam" id="PF01751">
    <property type="entry name" value="Toprim"/>
    <property type="match status" value="1"/>
</dbReference>
<dbReference type="Gene3D" id="3.40.50.140">
    <property type="match status" value="1"/>
</dbReference>
<proteinExistence type="inferred from homology"/>
<keyword evidence="4" id="KW-0863">Zinc-finger</keyword>
<evidence type="ECO:0000256" key="10">
    <source>
        <dbReference type="HAMAP-Rule" id="MF_00952"/>
    </source>
</evidence>
<feature type="site" description="Interaction with DNA" evidence="10">
    <location>
        <position position="156"/>
    </location>
</feature>
<keyword evidence="3" id="KW-0479">Metal-binding</keyword>
<evidence type="ECO:0000313" key="14">
    <source>
        <dbReference type="Proteomes" id="UP000034087"/>
    </source>
</evidence>
<evidence type="ECO:0000256" key="9">
    <source>
        <dbReference type="ARBA" id="ARBA00023235"/>
    </source>
</evidence>
<keyword evidence="9 10" id="KW-0413">Isomerase</keyword>
<organism evidence="13 14">
    <name type="scientific">Candidatus Giovannonibacteria bacterium GW2011_GWA1_44_25</name>
    <dbReference type="NCBI Taxonomy" id="1618645"/>
    <lineage>
        <taxon>Bacteria</taxon>
        <taxon>Candidatus Giovannoniibacteriota</taxon>
    </lineage>
</organism>
<dbReference type="InterPro" id="IPR013824">
    <property type="entry name" value="Topo_IA_cen_sub1"/>
</dbReference>
<dbReference type="InterPro" id="IPR013498">
    <property type="entry name" value="Topo_IA_Znf"/>
</dbReference>
<dbReference type="AlphaFoldDB" id="A0A0G1KUB6"/>
<feature type="site" description="Interaction with DNA" evidence="10">
    <location>
        <position position="31"/>
    </location>
</feature>
<evidence type="ECO:0000256" key="4">
    <source>
        <dbReference type="ARBA" id="ARBA00022771"/>
    </source>
</evidence>
<dbReference type="PROSITE" id="PS50880">
    <property type="entry name" value="TOPRIM"/>
    <property type="match status" value="1"/>
</dbReference>
<keyword evidence="5" id="KW-0862">Zinc</keyword>
<dbReference type="SMART" id="SM00493">
    <property type="entry name" value="TOPRIM"/>
    <property type="match status" value="1"/>
</dbReference>
<dbReference type="Pfam" id="PF01396">
    <property type="entry name" value="Zn_ribbon_Top1"/>
    <property type="match status" value="3"/>
</dbReference>
<dbReference type="PATRIC" id="fig|1618645.3.peg.464"/>
<dbReference type="SUPFAM" id="SSF57783">
    <property type="entry name" value="Zinc beta-ribbon"/>
    <property type="match status" value="2"/>
</dbReference>
<dbReference type="EC" id="5.6.2.1" evidence="10"/>
<feature type="site" description="Interaction with DNA" evidence="10">
    <location>
        <position position="149"/>
    </location>
</feature>
<dbReference type="InterPro" id="IPR023405">
    <property type="entry name" value="Topo_IA_core_domain"/>
</dbReference>
<evidence type="ECO:0000256" key="1">
    <source>
        <dbReference type="ARBA" id="ARBA00000213"/>
    </source>
</evidence>
<feature type="site" description="Interaction with DNA" evidence="10">
    <location>
        <position position="493"/>
    </location>
</feature>
<keyword evidence="8 10" id="KW-0238">DNA-binding</keyword>
<dbReference type="InterPro" id="IPR003601">
    <property type="entry name" value="Topo_IA_2"/>
</dbReference>
<feature type="site" description="Interaction with DNA" evidence="10">
    <location>
        <position position="140"/>
    </location>
</feature>
<dbReference type="SMART" id="SM00437">
    <property type="entry name" value="TOP1Ac"/>
    <property type="match status" value="1"/>
</dbReference>
<dbReference type="PANTHER" id="PTHR42785:SF1">
    <property type="entry name" value="DNA TOPOISOMERASE"/>
    <property type="match status" value="1"/>
</dbReference>
<evidence type="ECO:0000313" key="13">
    <source>
        <dbReference type="EMBL" id="KKT59942.1"/>
    </source>
</evidence>